<reference evidence="2 3" key="1">
    <citation type="submission" date="2023-11" db="EMBL/GenBank/DDBJ databases">
        <authorList>
            <person name="Okamura Y."/>
        </authorList>
    </citation>
    <scope>NUCLEOTIDE SEQUENCE [LARGE SCALE GENOMIC DNA]</scope>
</reference>
<dbReference type="EMBL" id="CAVLEF010000009">
    <property type="protein sequence ID" value="CAK1547416.1"/>
    <property type="molecule type" value="Genomic_DNA"/>
</dbReference>
<feature type="region of interest" description="Disordered" evidence="1">
    <location>
        <begin position="133"/>
        <end position="161"/>
    </location>
</feature>
<feature type="region of interest" description="Disordered" evidence="1">
    <location>
        <begin position="185"/>
        <end position="254"/>
    </location>
</feature>
<organism evidence="2 3">
    <name type="scientific">Leptosia nina</name>
    <dbReference type="NCBI Taxonomy" id="320188"/>
    <lineage>
        <taxon>Eukaryota</taxon>
        <taxon>Metazoa</taxon>
        <taxon>Ecdysozoa</taxon>
        <taxon>Arthropoda</taxon>
        <taxon>Hexapoda</taxon>
        <taxon>Insecta</taxon>
        <taxon>Pterygota</taxon>
        <taxon>Neoptera</taxon>
        <taxon>Endopterygota</taxon>
        <taxon>Lepidoptera</taxon>
        <taxon>Glossata</taxon>
        <taxon>Ditrysia</taxon>
        <taxon>Papilionoidea</taxon>
        <taxon>Pieridae</taxon>
        <taxon>Pierinae</taxon>
        <taxon>Leptosia</taxon>
    </lineage>
</organism>
<feature type="compositionally biased region" description="Low complexity" evidence="1">
    <location>
        <begin position="237"/>
        <end position="254"/>
    </location>
</feature>
<evidence type="ECO:0000313" key="2">
    <source>
        <dbReference type="EMBL" id="CAK1547416.1"/>
    </source>
</evidence>
<feature type="compositionally biased region" description="Low complexity" evidence="1">
    <location>
        <begin position="185"/>
        <end position="225"/>
    </location>
</feature>
<keyword evidence="3" id="KW-1185">Reference proteome</keyword>
<protein>
    <submittedName>
        <fullName evidence="2">Uncharacterized protein</fullName>
    </submittedName>
</protein>
<feature type="compositionally biased region" description="Low complexity" evidence="1">
    <location>
        <begin position="146"/>
        <end position="161"/>
    </location>
</feature>
<sequence length="254" mass="25790">MFRSLAGDVPPAPRGSPRALLYSDAIAYAIVRKQVAFSDGLHAAVRAYLDRVEAELRAEGLLSTPLTQDESAVAHSNIARSTPLRRPRPESPSSPDRESKRPCQDSAFPSLPDPLSQRDPRLRRRLALPVTEPAATAAPVAPPAPASRAVPPAPASRAAPSAPAAAPTAALAAPVAPAAARIAPAAPVAPAAAPVAPVAAPASSAEPATPNDAPLSYAQLAAAPAADRRPASPRPQPAATTTAAAPRYPPLATT</sequence>
<feature type="region of interest" description="Disordered" evidence="1">
    <location>
        <begin position="67"/>
        <end position="119"/>
    </location>
</feature>
<gene>
    <name evidence="2" type="ORF">LNINA_LOCUS6893</name>
</gene>
<comment type="caution">
    <text evidence="2">The sequence shown here is derived from an EMBL/GenBank/DDBJ whole genome shotgun (WGS) entry which is preliminary data.</text>
</comment>
<evidence type="ECO:0000313" key="3">
    <source>
        <dbReference type="Proteomes" id="UP001497472"/>
    </source>
</evidence>
<name>A0AAV1JG76_9NEOP</name>
<accession>A0AAV1JG76</accession>
<proteinExistence type="predicted"/>
<evidence type="ECO:0000256" key="1">
    <source>
        <dbReference type="SAM" id="MobiDB-lite"/>
    </source>
</evidence>
<dbReference type="Proteomes" id="UP001497472">
    <property type="component" value="Unassembled WGS sequence"/>
</dbReference>
<dbReference type="AlphaFoldDB" id="A0AAV1JG76"/>